<sequence length="285" mass="29781">MDLNTIQRVRVVRERAELAGMGPRTAVIGGGSWVFSLPHDHLDELLDLQGFGWEPYRETAEGLSIAATCTLAELSAMPDGGRPAHPLFFQCCTALLGSFKIWNVATVGGNIANALPAGPIISLAAALDAEALVWRADGSDALVPVAELVTGNMTTALGHGDVIRSVEFPRRALAARTAYRKIALSPLGRSGALVIGRVDADGGFVLTVTAATIRPEVLRWAELPTSEELDAALGAIATWFTDPHGAADWRRAVVGVLAEEIRGELDGTGEPATSGETNPTAGGAA</sequence>
<dbReference type="EMBL" id="CP028137">
    <property type="protein sequence ID" value="AZZ51369.1"/>
    <property type="molecule type" value="Genomic_DNA"/>
</dbReference>
<dbReference type="SUPFAM" id="SSF56176">
    <property type="entry name" value="FAD-binding/transporter-associated domain-like"/>
    <property type="match status" value="1"/>
</dbReference>
<dbReference type="GO" id="GO:0071949">
    <property type="term" value="F:FAD binding"/>
    <property type="evidence" value="ECO:0007669"/>
    <property type="project" value="InterPro"/>
</dbReference>
<dbReference type="RefSeq" id="WP_127886330.1">
    <property type="nucleotide sequence ID" value="NZ_CP028137.1"/>
</dbReference>
<name>A0A3Q9UX46_9MICO</name>
<dbReference type="PROSITE" id="PS51387">
    <property type="entry name" value="FAD_PCMH"/>
    <property type="match status" value="1"/>
</dbReference>
<dbReference type="InterPro" id="IPR036318">
    <property type="entry name" value="FAD-bd_PCMH-like_sf"/>
</dbReference>
<dbReference type="Gene3D" id="3.30.465.10">
    <property type="match status" value="1"/>
</dbReference>
<dbReference type="PANTHER" id="PTHR42659:SF9">
    <property type="entry name" value="XANTHINE DEHYDROGENASE FAD-BINDING SUBUNIT XDHB-RELATED"/>
    <property type="match status" value="1"/>
</dbReference>
<evidence type="ECO:0000259" key="2">
    <source>
        <dbReference type="PROSITE" id="PS51387"/>
    </source>
</evidence>
<proteinExistence type="predicted"/>
<evidence type="ECO:0000313" key="4">
    <source>
        <dbReference type="Proteomes" id="UP000285317"/>
    </source>
</evidence>
<dbReference type="Proteomes" id="UP000285317">
    <property type="component" value="Chromosome"/>
</dbReference>
<feature type="domain" description="FAD-binding PCMH-type" evidence="2">
    <location>
        <begin position="1"/>
        <end position="173"/>
    </location>
</feature>
<evidence type="ECO:0000256" key="1">
    <source>
        <dbReference type="SAM" id="MobiDB-lite"/>
    </source>
</evidence>
<dbReference type="GO" id="GO:0016491">
    <property type="term" value="F:oxidoreductase activity"/>
    <property type="evidence" value="ECO:0007669"/>
    <property type="project" value="InterPro"/>
</dbReference>
<feature type="region of interest" description="Disordered" evidence="1">
    <location>
        <begin position="264"/>
        <end position="285"/>
    </location>
</feature>
<protein>
    <submittedName>
        <fullName evidence="3">FAD-binding molybdopterin dehydrogenase</fullName>
    </submittedName>
</protein>
<dbReference type="PANTHER" id="PTHR42659">
    <property type="entry name" value="XANTHINE DEHYDROGENASE SUBUNIT C-RELATED"/>
    <property type="match status" value="1"/>
</dbReference>
<dbReference type="KEGG" id="rfs:C1I64_04485"/>
<dbReference type="AlphaFoldDB" id="A0A3Q9UX46"/>
<accession>A0A3Q9UX46</accession>
<organism evidence="3 4">
    <name type="scientific">Rathayibacter festucae DSM 15932</name>
    <dbReference type="NCBI Taxonomy" id="1328866"/>
    <lineage>
        <taxon>Bacteria</taxon>
        <taxon>Bacillati</taxon>
        <taxon>Actinomycetota</taxon>
        <taxon>Actinomycetes</taxon>
        <taxon>Micrococcales</taxon>
        <taxon>Microbacteriaceae</taxon>
        <taxon>Rathayibacter</taxon>
    </lineage>
</organism>
<evidence type="ECO:0000313" key="3">
    <source>
        <dbReference type="EMBL" id="AZZ51369.1"/>
    </source>
</evidence>
<feature type="compositionally biased region" description="Polar residues" evidence="1">
    <location>
        <begin position="274"/>
        <end position="285"/>
    </location>
</feature>
<dbReference type="Pfam" id="PF00941">
    <property type="entry name" value="FAD_binding_5"/>
    <property type="match status" value="1"/>
</dbReference>
<reference evidence="3 4" key="1">
    <citation type="submission" date="2018-03" db="EMBL/GenBank/DDBJ databases">
        <title>Bacteriophage NCPPB3778 and a type I-E CRISPR drive the evolution of the US Biological Select Agent, Rathayibacter toxicus.</title>
        <authorList>
            <person name="Davis E.W.II."/>
            <person name="Tabima J.F."/>
            <person name="Weisberg A.J."/>
            <person name="Dantas Lopes L."/>
            <person name="Wiseman M.S."/>
            <person name="Wiseman M.S."/>
            <person name="Pupko T."/>
            <person name="Belcher M.S."/>
            <person name="Sechler A.J."/>
            <person name="Tancos M.A."/>
            <person name="Schroeder B.K."/>
            <person name="Murray T.D."/>
            <person name="Luster D.G."/>
            <person name="Schneider W.L."/>
            <person name="Rogers E."/>
            <person name="Andreote F.D."/>
            <person name="Grunwald N.J."/>
            <person name="Putnam M.L."/>
            <person name="Chang J.H."/>
        </authorList>
    </citation>
    <scope>NUCLEOTIDE SEQUENCE [LARGE SCALE GENOMIC DNA]</scope>
    <source>
        <strain evidence="3 4">DSM 15932</strain>
    </source>
</reference>
<gene>
    <name evidence="3" type="ORF">C1I64_04485</name>
</gene>
<dbReference type="InterPro" id="IPR016169">
    <property type="entry name" value="FAD-bd_PCMH_sub2"/>
</dbReference>
<dbReference type="InterPro" id="IPR002346">
    <property type="entry name" value="Mopterin_DH_FAD-bd"/>
</dbReference>
<dbReference type="InterPro" id="IPR016166">
    <property type="entry name" value="FAD-bd_PCMH"/>
</dbReference>
<dbReference type="InterPro" id="IPR051312">
    <property type="entry name" value="Diverse_Substr_Oxidored"/>
</dbReference>